<accession>A0A7X9S0F6</accession>
<dbReference type="EMBL" id="JABANE010000133">
    <property type="protein sequence ID" value="NME72091.1"/>
    <property type="molecule type" value="Genomic_DNA"/>
</dbReference>
<gene>
    <name evidence="2" type="ORF">HHU12_29280</name>
</gene>
<name>A0A7X9S0F6_9BACT</name>
<organism evidence="2 3">
    <name type="scientific">Flammeovirga aprica JL-4</name>
    <dbReference type="NCBI Taxonomy" id="694437"/>
    <lineage>
        <taxon>Bacteria</taxon>
        <taxon>Pseudomonadati</taxon>
        <taxon>Bacteroidota</taxon>
        <taxon>Cytophagia</taxon>
        <taxon>Cytophagales</taxon>
        <taxon>Flammeovirgaceae</taxon>
        <taxon>Flammeovirga</taxon>
    </lineage>
</organism>
<protein>
    <recommendedName>
        <fullName evidence="4">Ig-like domain-containing protein</fullName>
    </recommendedName>
</protein>
<feature type="chain" id="PRO_5031147994" description="Ig-like domain-containing protein" evidence="1">
    <location>
        <begin position="21"/>
        <end position="592"/>
    </location>
</feature>
<dbReference type="AlphaFoldDB" id="A0A7X9S0F6"/>
<sequence length="592" mass="64564">MNLKLKLTLLFFLSSITLLLGSDEPKESNTLAVNGGSISYYGSSTICYNATPSTLNNSRTATSTGYPYITYQWQSSTDGRSYTNISGATSTSYKPGKLTKTTYFRRQARAMYDLGYSNSIKITVSPSATTGLISSPPSSSICYNQSPGTIKNHYAPTNYSSIQWQVSTDGKNYSDIPGATGLEYTPVNLKTTSYFRRQITVSCGAKYGSMSVKITVFPRLNGGTIGNDRMICYGTNVGRYGFIGAVLPSGGNGTNSYQWQSSTDGSTFTNIPGAVYSYYDIGTPTSTKYYRRRVTSCTEIAYSNTAKIIVGSPLSGGTVALNSSSQSAVCKGTSGVGIKNISSAKGGLYNIQYQWQSSTDGVNFYDIIYENDNSLTTSTLNSDTYFRRKAYNASCDVQAFSNAILIKAKQLTQTGLLSADNYVIHHDNYRNTTLKSVYPAKANGNYPIIYVWQKSTDGGNTFVDIPNSNSLSYTPNTISTTSHFRRGAYISGCSTRAYTNRIYVQVVDKYTIADGDWNDKTIWSNNKVPEPSDNVYILNDVTMNNPETVNDLIITGKGNLTIQSSSILYVIGKIDVLTNEIIISSGSKLIVY</sequence>
<keyword evidence="3" id="KW-1185">Reference proteome</keyword>
<dbReference type="Proteomes" id="UP000576082">
    <property type="component" value="Unassembled WGS sequence"/>
</dbReference>
<feature type="signal peptide" evidence="1">
    <location>
        <begin position="1"/>
        <end position="20"/>
    </location>
</feature>
<comment type="caution">
    <text evidence="2">The sequence shown here is derived from an EMBL/GenBank/DDBJ whole genome shotgun (WGS) entry which is preliminary data.</text>
</comment>
<dbReference type="Gene3D" id="2.60.40.2700">
    <property type="match status" value="3"/>
</dbReference>
<evidence type="ECO:0008006" key="4">
    <source>
        <dbReference type="Google" id="ProtNLM"/>
    </source>
</evidence>
<keyword evidence="1" id="KW-0732">Signal</keyword>
<dbReference type="RefSeq" id="WP_169660285.1">
    <property type="nucleotide sequence ID" value="NZ_JABANE010000133.1"/>
</dbReference>
<evidence type="ECO:0000313" key="3">
    <source>
        <dbReference type="Proteomes" id="UP000576082"/>
    </source>
</evidence>
<evidence type="ECO:0000256" key="1">
    <source>
        <dbReference type="SAM" id="SignalP"/>
    </source>
</evidence>
<reference evidence="2 3" key="1">
    <citation type="submission" date="2020-04" db="EMBL/GenBank/DDBJ databases">
        <title>Flammeovirga sp. SR4, a novel species isolated from seawater.</title>
        <authorList>
            <person name="Wang X."/>
        </authorList>
    </citation>
    <scope>NUCLEOTIDE SEQUENCE [LARGE SCALE GENOMIC DNA]</scope>
    <source>
        <strain evidence="2 3">ATCC 23126</strain>
    </source>
</reference>
<evidence type="ECO:0000313" key="2">
    <source>
        <dbReference type="EMBL" id="NME72091.1"/>
    </source>
</evidence>
<proteinExistence type="predicted"/>